<reference evidence="2 3" key="1">
    <citation type="submission" date="2016-01" db="EMBL/GenBank/DDBJ databases">
        <title>Biosynthesis of antibiotic leucinostatins and their inhibition on Phytophthora in bio-control Purpureocillium lilacinum.</title>
        <authorList>
            <person name="Wang G."/>
            <person name="Liu Z."/>
            <person name="Lin R."/>
            <person name="Li E."/>
            <person name="Mao Z."/>
            <person name="Ling J."/>
            <person name="Yin W."/>
            <person name="Xie B."/>
        </authorList>
    </citation>
    <scope>NUCLEOTIDE SEQUENCE [LARGE SCALE GENOMIC DNA]</scope>
    <source>
        <strain evidence="2">PLBJ-1</strain>
    </source>
</reference>
<sequence>MASQNVAWVGIHGDDPRSCRLGTRGMPRLVGSVRIARAHAMDRFDGHGVEVIEVVEVALSSTEGSQSVEEGSHPEGWCRPGGQGRTQGAGCAPGDRRTTR</sequence>
<evidence type="ECO:0000313" key="3">
    <source>
        <dbReference type="Proteomes" id="UP000078240"/>
    </source>
</evidence>
<organism evidence="2 3">
    <name type="scientific">Purpureocillium lilacinum</name>
    <name type="common">Paecilomyces lilacinus</name>
    <dbReference type="NCBI Taxonomy" id="33203"/>
    <lineage>
        <taxon>Eukaryota</taxon>
        <taxon>Fungi</taxon>
        <taxon>Dikarya</taxon>
        <taxon>Ascomycota</taxon>
        <taxon>Pezizomycotina</taxon>
        <taxon>Sordariomycetes</taxon>
        <taxon>Hypocreomycetidae</taxon>
        <taxon>Hypocreales</taxon>
        <taxon>Ophiocordycipitaceae</taxon>
        <taxon>Purpureocillium</taxon>
    </lineage>
</organism>
<protein>
    <submittedName>
        <fullName evidence="2">Uncharacterized protein</fullName>
    </submittedName>
</protein>
<evidence type="ECO:0000313" key="2">
    <source>
        <dbReference type="EMBL" id="OAQ87631.1"/>
    </source>
</evidence>
<dbReference type="AlphaFoldDB" id="A0A179HDH3"/>
<dbReference type="Proteomes" id="UP000078240">
    <property type="component" value="Unassembled WGS sequence"/>
</dbReference>
<evidence type="ECO:0000256" key="1">
    <source>
        <dbReference type="SAM" id="MobiDB-lite"/>
    </source>
</evidence>
<proteinExistence type="predicted"/>
<dbReference type="EMBL" id="LSBH01000001">
    <property type="protein sequence ID" value="OAQ87631.1"/>
    <property type="molecule type" value="Genomic_DNA"/>
</dbReference>
<feature type="region of interest" description="Disordered" evidence="1">
    <location>
        <begin position="61"/>
        <end position="100"/>
    </location>
</feature>
<accession>A0A179HDH3</accession>
<name>A0A179HDH3_PURLI</name>
<comment type="caution">
    <text evidence="2">The sequence shown here is derived from an EMBL/GenBank/DDBJ whole genome shotgun (WGS) entry which is preliminary data.</text>
</comment>
<gene>
    <name evidence="2" type="ORF">VFPBJ_01671</name>
</gene>